<dbReference type="GO" id="GO:0009611">
    <property type="term" value="P:response to wounding"/>
    <property type="evidence" value="ECO:0007669"/>
    <property type="project" value="UniProtKB-UniRule"/>
</dbReference>
<comment type="similarity">
    <text evidence="1 2">Belongs to the TIFY/JAZ family.</text>
</comment>
<evidence type="ECO:0000256" key="2">
    <source>
        <dbReference type="RuleBase" id="RU369065"/>
    </source>
</evidence>
<dbReference type="AlphaFoldDB" id="A0A1L7HA30"/>
<organism evidence="5">
    <name type="scientific">Artemisia annua</name>
    <name type="common">Sweet wormwood</name>
    <dbReference type="NCBI Taxonomy" id="35608"/>
    <lineage>
        <taxon>Eukaryota</taxon>
        <taxon>Viridiplantae</taxon>
        <taxon>Streptophyta</taxon>
        <taxon>Embryophyta</taxon>
        <taxon>Tracheophyta</taxon>
        <taxon>Spermatophyta</taxon>
        <taxon>Magnoliopsida</taxon>
        <taxon>eudicotyledons</taxon>
        <taxon>Gunneridae</taxon>
        <taxon>Pentapetalae</taxon>
        <taxon>asterids</taxon>
        <taxon>campanulids</taxon>
        <taxon>Asterales</taxon>
        <taxon>Asteraceae</taxon>
        <taxon>Asteroideae</taxon>
        <taxon>Anthemideae</taxon>
        <taxon>Artemisiinae</taxon>
        <taxon>Artemisia</taxon>
    </lineage>
</organism>
<dbReference type="GO" id="GO:0031347">
    <property type="term" value="P:regulation of defense response"/>
    <property type="evidence" value="ECO:0007669"/>
    <property type="project" value="UniProtKB-UniRule"/>
</dbReference>
<keyword evidence="2" id="KW-1184">Jasmonic acid signaling pathway</keyword>
<dbReference type="PANTHER" id="PTHR33077:SF5">
    <property type="entry name" value="PROTEIN TIFY 9"/>
    <property type="match status" value="1"/>
</dbReference>
<feature type="region of interest" description="Disordered" evidence="3">
    <location>
        <begin position="167"/>
        <end position="188"/>
    </location>
</feature>
<dbReference type="Pfam" id="PF09425">
    <property type="entry name" value="Jas_motif"/>
    <property type="match status" value="1"/>
</dbReference>
<accession>A0A1L7HA30</accession>
<dbReference type="InterPro" id="IPR010399">
    <property type="entry name" value="Tify_dom"/>
</dbReference>
<dbReference type="InterPro" id="IPR040390">
    <property type="entry name" value="TIFY/JAZ"/>
</dbReference>
<comment type="subcellular location">
    <subcellularLocation>
        <location evidence="2">Nucleus</location>
    </subcellularLocation>
</comment>
<dbReference type="GO" id="GO:2000022">
    <property type="term" value="P:regulation of jasmonic acid mediated signaling pathway"/>
    <property type="evidence" value="ECO:0007669"/>
    <property type="project" value="UniProtKB-UniRule"/>
</dbReference>
<reference evidence="5" key="1">
    <citation type="submission" date="2016-04" db="EMBL/GenBank/DDBJ databases">
        <title>Cloning and characterization of JAZ genes in Artemisia annua L.</title>
        <authorList>
            <person name="Wang H.Y."/>
            <person name="Liao Z.H."/>
        </authorList>
    </citation>
    <scope>NUCLEOTIDE SEQUENCE</scope>
</reference>
<dbReference type="SMR" id="A0A1L7HA30"/>
<protein>
    <recommendedName>
        <fullName evidence="2">Protein TIFY</fullName>
    </recommendedName>
    <alternativeName>
        <fullName evidence="2">Jasmonate ZIM domain-containing protein</fullName>
    </alternativeName>
</protein>
<sequence length="188" mass="20565">MLRSPSVEYDFFRLKDESSTPKKLSDRRDIQGVISKINPELLKTAIASASASASANSGFLTSKSSLSPKPQLQTLPVYNNQDCGNVNMAKSGPPLTIFYNGNVSVFDVSSDQAEQIMKIAQSGSTSGSKIACERPPVDVKAEIDQSPAPNKDLPLSRKKSLRRFLEKRKERQVAKSPYAYSQGDLSLH</sequence>
<evidence type="ECO:0000256" key="1">
    <source>
        <dbReference type="ARBA" id="ARBA00008614"/>
    </source>
</evidence>
<comment type="function">
    <text evidence="2">Repressor of jasmonate responses.</text>
</comment>
<proteinExistence type="evidence at transcript level"/>
<dbReference type="InterPro" id="IPR018467">
    <property type="entry name" value="CCT_CS"/>
</dbReference>
<dbReference type="PANTHER" id="PTHR33077">
    <property type="entry name" value="PROTEIN TIFY 4A-RELATED-RELATED"/>
    <property type="match status" value="1"/>
</dbReference>
<comment type="domain">
    <text evidence="2">The jas domain is required for interaction with COI1.</text>
</comment>
<name>A0A1L7HA30_ARTAN</name>
<keyword evidence="2" id="KW-0539">Nucleus</keyword>
<evidence type="ECO:0000313" key="5">
    <source>
        <dbReference type="EMBL" id="APU52349.1"/>
    </source>
</evidence>
<evidence type="ECO:0000256" key="3">
    <source>
        <dbReference type="SAM" id="MobiDB-lite"/>
    </source>
</evidence>
<dbReference type="EMBL" id="KX034796">
    <property type="protein sequence ID" value="APU52349.1"/>
    <property type="molecule type" value="mRNA"/>
</dbReference>
<dbReference type="PROSITE" id="PS51320">
    <property type="entry name" value="TIFY"/>
    <property type="match status" value="1"/>
</dbReference>
<dbReference type="SMART" id="SM00979">
    <property type="entry name" value="TIFY"/>
    <property type="match status" value="1"/>
</dbReference>
<evidence type="ECO:0000259" key="4">
    <source>
        <dbReference type="PROSITE" id="PS51320"/>
    </source>
</evidence>
<dbReference type="GO" id="GO:0005634">
    <property type="term" value="C:nucleus"/>
    <property type="evidence" value="ECO:0007669"/>
    <property type="project" value="UniProtKB-SubCell"/>
</dbReference>
<dbReference type="Pfam" id="PF06200">
    <property type="entry name" value="tify"/>
    <property type="match status" value="1"/>
</dbReference>
<feature type="domain" description="Tify" evidence="4">
    <location>
        <begin position="88"/>
        <end position="122"/>
    </location>
</feature>